<protein>
    <submittedName>
        <fullName evidence="1">Uncharacterized protein</fullName>
    </submittedName>
</protein>
<reference evidence="1" key="1">
    <citation type="submission" date="2020-04" db="EMBL/GenBank/DDBJ databases">
        <authorList>
            <person name="Chiriac C."/>
            <person name="Salcher M."/>
            <person name="Ghai R."/>
            <person name="Kavagutti S V."/>
        </authorList>
    </citation>
    <scope>NUCLEOTIDE SEQUENCE</scope>
</reference>
<sequence length="82" mass="9023">MEGQQMGGVPMNFSLSDARDMNCECGNGVFMEGYRFKKVSRLITGGAKDAVIPVQLYLCTQCGKALQELLPEEMKDTPSTEK</sequence>
<proteinExistence type="predicted"/>
<dbReference type="EMBL" id="LR796420">
    <property type="protein sequence ID" value="CAB4143300.1"/>
    <property type="molecule type" value="Genomic_DNA"/>
</dbReference>
<accession>A0A6J5ME11</accession>
<organism evidence="1">
    <name type="scientific">uncultured Caudovirales phage</name>
    <dbReference type="NCBI Taxonomy" id="2100421"/>
    <lineage>
        <taxon>Viruses</taxon>
        <taxon>Duplodnaviria</taxon>
        <taxon>Heunggongvirae</taxon>
        <taxon>Uroviricota</taxon>
        <taxon>Caudoviricetes</taxon>
        <taxon>Peduoviridae</taxon>
        <taxon>Maltschvirus</taxon>
        <taxon>Maltschvirus maltsch</taxon>
    </lineage>
</organism>
<gene>
    <name evidence="1" type="ORF">UFOVP449_153</name>
</gene>
<evidence type="ECO:0000313" key="1">
    <source>
        <dbReference type="EMBL" id="CAB4143300.1"/>
    </source>
</evidence>
<name>A0A6J5ME11_9CAUD</name>